<dbReference type="InterPro" id="IPR051700">
    <property type="entry name" value="STE20_Ser-Thr_kinase"/>
</dbReference>
<keyword evidence="4" id="KW-0808">Transferase</keyword>
<dbReference type="Gene3D" id="3.30.200.20">
    <property type="entry name" value="Phosphorylase Kinase, domain 1"/>
    <property type="match status" value="1"/>
</dbReference>
<evidence type="ECO:0000259" key="8">
    <source>
        <dbReference type="PROSITE" id="PS50219"/>
    </source>
</evidence>
<feature type="compositionally biased region" description="Acidic residues" evidence="6">
    <location>
        <begin position="308"/>
        <end position="329"/>
    </location>
</feature>
<dbReference type="PROSITE" id="PS00108">
    <property type="entry name" value="PROTEIN_KINASE_ST"/>
    <property type="match status" value="1"/>
</dbReference>
<dbReference type="Pfam" id="PF00780">
    <property type="entry name" value="CNH"/>
    <property type="match status" value="1"/>
</dbReference>
<feature type="domain" description="CNH" evidence="8">
    <location>
        <begin position="816"/>
        <end position="1103"/>
    </location>
</feature>
<evidence type="ECO:0000256" key="1">
    <source>
        <dbReference type="ARBA" id="ARBA00008874"/>
    </source>
</evidence>
<accession>A0A3Q1H1H7</accession>
<feature type="compositionally biased region" description="Basic and acidic residues" evidence="6">
    <location>
        <begin position="551"/>
        <end position="560"/>
    </location>
</feature>
<proteinExistence type="inferred from homology"/>
<name>A0A3Q1H1H7_9TELE</name>
<dbReference type="SMART" id="SM00220">
    <property type="entry name" value="S_TKc"/>
    <property type="match status" value="1"/>
</dbReference>
<evidence type="ECO:0000256" key="2">
    <source>
        <dbReference type="ARBA" id="ARBA00012513"/>
    </source>
</evidence>
<dbReference type="SUPFAM" id="SSF56112">
    <property type="entry name" value="Protein kinase-like (PK-like)"/>
    <property type="match status" value="1"/>
</dbReference>
<feature type="domain" description="Protein kinase" evidence="7">
    <location>
        <begin position="25"/>
        <end position="280"/>
    </location>
</feature>
<feature type="compositionally biased region" description="Basic and acidic residues" evidence="6">
    <location>
        <begin position="638"/>
        <end position="648"/>
    </location>
</feature>
<dbReference type="InterPro" id="IPR008271">
    <property type="entry name" value="Ser/Thr_kinase_AS"/>
</dbReference>
<dbReference type="InterPro" id="IPR011009">
    <property type="entry name" value="Kinase-like_dom_sf"/>
</dbReference>
<feature type="compositionally biased region" description="Basic and acidic residues" evidence="6">
    <location>
        <begin position="390"/>
        <end position="462"/>
    </location>
</feature>
<keyword evidence="5" id="KW-0418">Kinase</keyword>
<protein>
    <recommendedName>
        <fullName evidence="2">non-specific serine/threonine protein kinase</fullName>
        <ecNumber evidence="2">2.7.11.1</ecNumber>
    </recommendedName>
</protein>
<evidence type="ECO:0000256" key="6">
    <source>
        <dbReference type="SAM" id="MobiDB-lite"/>
    </source>
</evidence>
<feature type="compositionally biased region" description="Acidic residues" evidence="6">
    <location>
        <begin position="660"/>
        <end position="679"/>
    </location>
</feature>
<dbReference type="AlphaFoldDB" id="A0A3Q1H1H7"/>
<evidence type="ECO:0000259" key="7">
    <source>
        <dbReference type="PROSITE" id="PS50011"/>
    </source>
</evidence>
<evidence type="ECO:0000256" key="5">
    <source>
        <dbReference type="ARBA" id="ARBA00022777"/>
    </source>
</evidence>
<dbReference type="FunFam" id="3.30.200.20:FF:000259">
    <property type="entry name" value="Mitogen-activated protein kinase kinase kinase kinase 4"/>
    <property type="match status" value="1"/>
</dbReference>
<dbReference type="GeneTree" id="ENSGT00940000155063"/>
<evidence type="ECO:0000313" key="10">
    <source>
        <dbReference type="Proteomes" id="UP000257200"/>
    </source>
</evidence>
<feature type="region of interest" description="Disordered" evidence="6">
    <location>
        <begin position="297"/>
        <end position="340"/>
    </location>
</feature>
<dbReference type="EC" id="2.7.11.1" evidence="2"/>
<evidence type="ECO:0000256" key="4">
    <source>
        <dbReference type="ARBA" id="ARBA00022679"/>
    </source>
</evidence>
<keyword evidence="3" id="KW-0723">Serine/threonine-protein kinase</keyword>
<dbReference type="Proteomes" id="UP000257200">
    <property type="component" value="Unplaced"/>
</dbReference>
<feature type="compositionally biased region" description="Polar residues" evidence="6">
    <location>
        <begin position="485"/>
        <end position="496"/>
    </location>
</feature>
<dbReference type="Pfam" id="PF00069">
    <property type="entry name" value="Pkinase"/>
    <property type="match status" value="1"/>
</dbReference>
<reference evidence="9" key="1">
    <citation type="submission" date="2025-08" db="UniProtKB">
        <authorList>
            <consortium name="Ensembl"/>
        </authorList>
    </citation>
    <scope>IDENTIFICATION</scope>
</reference>
<dbReference type="Gene3D" id="1.10.510.10">
    <property type="entry name" value="Transferase(Phosphotransferase) domain 1"/>
    <property type="match status" value="1"/>
</dbReference>
<feature type="compositionally biased region" description="Polar residues" evidence="6">
    <location>
        <begin position="682"/>
        <end position="700"/>
    </location>
</feature>
<dbReference type="FunFam" id="1.10.510.10:FF:000003">
    <property type="entry name" value="TRAF2 and NCK-interacting protein kinase isoform 4"/>
    <property type="match status" value="1"/>
</dbReference>
<feature type="compositionally biased region" description="Low complexity" evidence="6">
    <location>
        <begin position="572"/>
        <end position="590"/>
    </location>
</feature>
<dbReference type="GO" id="GO:0004674">
    <property type="term" value="F:protein serine/threonine kinase activity"/>
    <property type="evidence" value="ECO:0007669"/>
    <property type="project" value="UniProtKB-KW"/>
</dbReference>
<dbReference type="SMART" id="SM00036">
    <property type="entry name" value="CNH"/>
    <property type="match status" value="1"/>
</dbReference>
<dbReference type="PROSITE" id="PS50011">
    <property type="entry name" value="PROTEIN_KINASE_DOM"/>
    <property type="match status" value="1"/>
</dbReference>
<dbReference type="PANTHER" id="PTHR47096:SF1">
    <property type="entry name" value="MISSHAPEN LIKE KINASE 1"/>
    <property type="match status" value="1"/>
</dbReference>
<dbReference type="GO" id="GO:0005524">
    <property type="term" value="F:ATP binding"/>
    <property type="evidence" value="ECO:0007669"/>
    <property type="project" value="InterPro"/>
</dbReference>
<feature type="compositionally biased region" description="Basic and acidic residues" evidence="6">
    <location>
        <begin position="613"/>
        <end position="626"/>
    </location>
</feature>
<comment type="similarity">
    <text evidence="1">Belongs to the protein kinase superfamily. STE Ser/Thr protein kinase family. STE20 subfamily.</text>
</comment>
<dbReference type="InterPro" id="IPR000719">
    <property type="entry name" value="Prot_kinase_dom"/>
</dbReference>
<dbReference type="PANTHER" id="PTHR47096">
    <property type="entry name" value="MISSHAPEN LIKE KINASE 1"/>
    <property type="match status" value="1"/>
</dbReference>
<dbReference type="InterPro" id="IPR001180">
    <property type="entry name" value="CNH_dom"/>
</dbReference>
<sequence>MANDSPAKSLVDIDLASLRDPAGIFELVEVVGNGTYGQVYKVGLIHHLCVCDEEEEIKLEINMLKKYSHHRNIATYYGAFIKKSPPGHDDQLWLVMEFCGAGSITDLVKNTKGNSLKEDWIAYISREILRGLAHLHAHHVIHRDIKGQNVLLTENAEVKLVDFGVSAQLDRTVGRRNTFIGTPYWMAPEVIACDENPDATYDYRSDLWSCGITAIEMAEGAPPLCDMHPMRALFLIPRNPPPRLKSKKWSKKFFSFIEGCLVKNYTQRPPTEQLLKHPFIRDQPNERQVRIQLKDHIDRTKKKRGEKDETEYEYSGSEEEEEEASEQEGEPSSIVNVPGESTLRRDFIRLQQENKERSEALRRQQLLQEQQLREQEEYKRQLLAERQKRIEQQKEQRRRLEEQQRREREMRRQQEREQRRREQEEKRRIEEMERRRKEEEERRRAEEEKRRADREQADERYRKNIQGSPQAAQTKPQQPPVPPRSESSYPNGNSASEVPAMHRPVEPQVPVRTTSRSPVLSRRDSPHHHSNASQGGHAVHRNAASAAEPRLLWERVEKLVPRPTSNSGSGGSSSSSSSSNSSSQPGSHCGSGERFRARSSSKSEGSPLQRPENAGKKPEERRDLVRPNKPADLTALAKELRAVDDVRPPNKVTDYSSSSEESDTTDEDDDEEVDQEAGEESTSGPEDSRAVSSRLSNGETESVKTMIVHDEGESDAGSTPCKDSTLIVRQSQSSNNMQKHKSSSSFTPFIDPRLLQVSPSTGTLPFDLLGYANDARLAEALRADPSRKGSVVNVNPVNTRPQSDTPEIRKYKKRFNSEILCAALWGVNLLVGTESGLMLLDRSGQGKVYPLINRRRFQQMDVLEGLNVLVTISGKKNKLRVYYLSWLRNKILHNDPEVEKKQGWTTVGDLEGCVHYKVVKYERIKFLVLALKNSVEVYAWAPKPYHKFMAFKSFGDLVHKPLLVDLTVEEGQRLKVIYGSCSGFHAVDVDSGAVYDIYLPTHIQTNIQSHAIIILPNTDGIELLVCYEDEGVYVNTYGRITKDVVLQWGEMPTSVAYIRSNQIMGWGEKAIEIRSVETGHLDGVFMHKRAQRLKFLCERNDKVFFASVRSGGSSQVYFMTLGRSNLLSW</sequence>
<evidence type="ECO:0000256" key="3">
    <source>
        <dbReference type="ARBA" id="ARBA00022527"/>
    </source>
</evidence>
<feature type="region of interest" description="Disordered" evidence="6">
    <location>
        <begin position="390"/>
        <end position="702"/>
    </location>
</feature>
<dbReference type="GO" id="GO:0005829">
    <property type="term" value="C:cytosol"/>
    <property type="evidence" value="ECO:0007669"/>
    <property type="project" value="TreeGrafter"/>
</dbReference>
<evidence type="ECO:0000313" key="9">
    <source>
        <dbReference type="Ensembl" id="ENSAPOP00000023025.1"/>
    </source>
</evidence>
<dbReference type="Ensembl" id="ENSAPOT00000012291.1">
    <property type="protein sequence ID" value="ENSAPOP00000023025.1"/>
    <property type="gene ID" value="ENSAPOG00000004664.1"/>
</dbReference>
<organism evidence="9 10">
    <name type="scientific">Acanthochromis polyacanthus</name>
    <name type="common">spiny chromis</name>
    <dbReference type="NCBI Taxonomy" id="80966"/>
    <lineage>
        <taxon>Eukaryota</taxon>
        <taxon>Metazoa</taxon>
        <taxon>Chordata</taxon>
        <taxon>Craniata</taxon>
        <taxon>Vertebrata</taxon>
        <taxon>Euteleostomi</taxon>
        <taxon>Actinopterygii</taxon>
        <taxon>Neopterygii</taxon>
        <taxon>Teleostei</taxon>
        <taxon>Neoteleostei</taxon>
        <taxon>Acanthomorphata</taxon>
        <taxon>Ovalentaria</taxon>
        <taxon>Pomacentridae</taxon>
        <taxon>Acanthochromis</taxon>
    </lineage>
</organism>
<dbReference type="PROSITE" id="PS50219">
    <property type="entry name" value="CNH"/>
    <property type="match status" value="1"/>
</dbReference>
<keyword evidence="10" id="KW-1185">Reference proteome</keyword>
<reference evidence="9" key="2">
    <citation type="submission" date="2025-09" db="UniProtKB">
        <authorList>
            <consortium name="Ensembl"/>
        </authorList>
    </citation>
    <scope>IDENTIFICATION</scope>
</reference>